<dbReference type="EMBL" id="JARKIF010000003">
    <property type="protein sequence ID" value="KAJ7643563.1"/>
    <property type="molecule type" value="Genomic_DNA"/>
</dbReference>
<feature type="region of interest" description="Disordered" evidence="1">
    <location>
        <begin position="120"/>
        <end position="147"/>
    </location>
</feature>
<proteinExistence type="predicted"/>
<name>A0AAD7FXV9_9AGAR</name>
<dbReference type="AlphaFoldDB" id="A0AAD7FXV9"/>
<evidence type="ECO:0000313" key="2">
    <source>
        <dbReference type="EMBL" id="KAJ7643563.1"/>
    </source>
</evidence>
<dbReference type="Proteomes" id="UP001221142">
    <property type="component" value="Unassembled WGS sequence"/>
</dbReference>
<organism evidence="2 3">
    <name type="scientific">Roridomyces roridus</name>
    <dbReference type="NCBI Taxonomy" id="1738132"/>
    <lineage>
        <taxon>Eukaryota</taxon>
        <taxon>Fungi</taxon>
        <taxon>Dikarya</taxon>
        <taxon>Basidiomycota</taxon>
        <taxon>Agaricomycotina</taxon>
        <taxon>Agaricomycetes</taxon>
        <taxon>Agaricomycetidae</taxon>
        <taxon>Agaricales</taxon>
        <taxon>Marasmiineae</taxon>
        <taxon>Mycenaceae</taxon>
        <taxon>Roridomyces</taxon>
    </lineage>
</organism>
<keyword evidence="3" id="KW-1185">Reference proteome</keyword>
<protein>
    <submittedName>
        <fullName evidence="2">Uncharacterized protein</fullName>
    </submittedName>
</protein>
<evidence type="ECO:0000313" key="3">
    <source>
        <dbReference type="Proteomes" id="UP001221142"/>
    </source>
</evidence>
<reference evidence="2" key="1">
    <citation type="submission" date="2023-03" db="EMBL/GenBank/DDBJ databases">
        <title>Massive genome expansion in bonnet fungi (Mycena s.s.) driven by repeated elements and novel gene families across ecological guilds.</title>
        <authorList>
            <consortium name="Lawrence Berkeley National Laboratory"/>
            <person name="Harder C.B."/>
            <person name="Miyauchi S."/>
            <person name="Viragh M."/>
            <person name="Kuo A."/>
            <person name="Thoen E."/>
            <person name="Andreopoulos B."/>
            <person name="Lu D."/>
            <person name="Skrede I."/>
            <person name="Drula E."/>
            <person name="Henrissat B."/>
            <person name="Morin E."/>
            <person name="Kohler A."/>
            <person name="Barry K."/>
            <person name="LaButti K."/>
            <person name="Morin E."/>
            <person name="Salamov A."/>
            <person name="Lipzen A."/>
            <person name="Mereny Z."/>
            <person name="Hegedus B."/>
            <person name="Baldrian P."/>
            <person name="Stursova M."/>
            <person name="Weitz H."/>
            <person name="Taylor A."/>
            <person name="Grigoriev I.V."/>
            <person name="Nagy L.G."/>
            <person name="Martin F."/>
            <person name="Kauserud H."/>
        </authorList>
    </citation>
    <scope>NUCLEOTIDE SEQUENCE</scope>
    <source>
        <strain evidence="2">9284</strain>
    </source>
</reference>
<accession>A0AAD7FXV9</accession>
<gene>
    <name evidence="2" type="ORF">FB45DRAFT_861184</name>
</gene>
<comment type="caution">
    <text evidence="2">The sequence shown here is derived from an EMBL/GenBank/DDBJ whole genome shotgun (WGS) entry which is preliminary data.</text>
</comment>
<evidence type="ECO:0000256" key="1">
    <source>
        <dbReference type="SAM" id="MobiDB-lite"/>
    </source>
</evidence>
<sequence>MLYTPYVSTSSATEGASAFWKELRSHKPNTNVHAAALLATHEHQDTQEFFHLQTECVSEDRRLVAESVYGHRVGLELALVEPEWTPLAALPRAYTALDIMHNYPCRSYAEDELLVVEALSPPRKKEKSKTESCDVEGEGPTPSRVRRMHERVVRALKAGRIEEEELEGRD</sequence>